<evidence type="ECO:0000256" key="5">
    <source>
        <dbReference type="ARBA" id="ARBA00022741"/>
    </source>
</evidence>
<organism evidence="11 12">
    <name type="scientific">Microbacterium azadirachtae</name>
    <dbReference type="NCBI Taxonomy" id="582680"/>
    <lineage>
        <taxon>Bacteria</taxon>
        <taxon>Bacillati</taxon>
        <taxon>Actinomycetota</taxon>
        <taxon>Actinomycetes</taxon>
        <taxon>Micrococcales</taxon>
        <taxon>Microbacteriaceae</taxon>
        <taxon>Microbacterium</taxon>
    </lineage>
</organism>
<dbReference type="InterPro" id="IPR036890">
    <property type="entry name" value="HATPase_C_sf"/>
</dbReference>
<keyword evidence="9" id="KW-0812">Transmembrane</keyword>
<keyword evidence="12" id="KW-1185">Reference proteome</keyword>
<keyword evidence="6 11" id="KW-0418">Kinase</keyword>
<dbReference type="PANTHER" id="PTHR24421:SF10">
    <property type="entry name" value="NITRATE_NITRITE SENSOR PROTEIN NARQ"/>
    <property type="match status" value="1"/>
</dbReference>
<evidence type="ECO:0000256" key="9">
    <source>
        <dbReference type="SAM" id="Phobius"/>
    </source>
</evidence>
<dbReference type="PANTHER" id="PTHR24421">
    <property type="entry name" value="NITRATE/NITRITE SENSOR PROTEIN NARX-RELATED"/>
    <property type="match status" value="1"/>
</dbReference>
<keyword evidence="4 11" id="KW-0808">Transferase</keyword>
<gene>
    <name evidence="11" type="primary">liaS_6</name>
    <name evidence="11" type="ORF">RS86_02624</name>
</gene>
<dbReference type="SUPFAM" id="SSF55874">
    <property type="entry name" value="ATPase domain of HSP90 chaperone/DNA topoisomerase II/histidine kinase"/>
    <property type="match status" value="1"/>
</dbReference>
<evidence type="ECO:0000256" key="3">
    <source>
        <dbReference type="ARBA" id="ARBA00022553"/>
    </source>
</evidence>
<feature type="transmembrane region" description="Helical" evidence="9">
    <location>
        <begin position="33"/>
        <end position="53"/>
    </location>
</feature>
<protein>
    <recommendedName>
        <fullName evidence="2">histidine kinase</fullName>
        <ecNumber evidence="2">2.7.13.3</ecNumber>
    </recommendedName>
</protein>
<dbReference type="PATRIC" id="fig|582680.6.peg.2693"/>
<evidence type="ECO:0000256" key="8">
    <source>
        <dbReference type="ARBA" id="ARBA00023012"/>
    </source>
</evidence>
<evidence type="ECO:0000256" key="7">
    <source>
        <dbReference type="ARBA" id="ARBA00022840"/>
    </source>
</evidence>
<keyword evidence="5" id="KW-0547">Nucleotide-binding</keyword>
<dbReference type="Gene3D" id="1.20.5.1930">
    <property type="match status" value="1"/>
</dbReference>
<dbReference type="InterPro" id="IPR050482">
    <property type="entry name" value="Sensor_HK_TwoCompSys"/>
</dbReference>
<evidence type="ECO:0000313" key="12">
    <source>
        <dbReference type="Proteomes" id="UP000033740"/>
    </source>
</evidence>
<evidence type="ECO:0000259" key="10">
    <source>
        <dbReference type="Pfam" id="PF07730"/>
    </source>
</evidence>
<keyword evidence="3" id="KW-0597">Phosphoprotein</keyword>
<sequence length="391" mass="41236">MRAMSSEPSRPAHRIARLLRLGASTPLVTAERLTLLALTSAGVVISLVLVIVSPADDLVSSIFQLALTAVFALFAWSPFLAVVMLLSAMCVSFAVANEGAAVVALAVAMGCVVRTGTRPLLVAFVGGFLLSGAAAATFAVPGLTLTNVAAALVVATVSGAVGYLLTVGSARERRLQESLRAQHLAEQEAAFAERQRIADELHDVIAHDLTVIAMYTRVLEQPIDEELREQSQQTIRDAAHKALGDLRRVVEQAKGPAVLAEAPRESLADALESARSELHGVGATLLLDGNAADPRVPRVIDAALARIARESITNVLKHGGREAVEITVRVTSGTVRMSVRSPLATKAARDVLPSGGYGIMRMTARAHQLGGELTVGSVHKAWVLEVQFPLV</sequence>
<evidence type="ECO:0000313" key="11">
    <source>
        <dbReference type="EMBL" id="KJL32155.1"/>
    </source>
</evidence>
<keyword evidence="9" id="KW-1133">Transmembrane helix</keyword>
<dbReference type="EMBL" id="JYIX01000037">
    <property type="protein sequence ID" value="KJL32155.1"/>
    <property type="molecule type" value="Genomic_DNA"/>
</dbReference>
<keyword evidence="8" id="KW-0902">Two-component regulatory system</keyword>
<dbReference type="GO" id="GO:0016020">
    <property type="term" value="C:membrane"/>
    <property type="evidence" value="ECO:0007669"/>
    <property type="project" value="InterPro"/>
</dbReference>
<keyword evidence="7" id="KW-0067">ATP-binding</keyword>
<evidence type="ECO:0000256" key="6">
    <source>
        <dbReference type="ARBA" id="ARBA00022777"/>
    </source>
</evidence>
<dbReference type="CDD" id="cd16917">
    <property type="entry name" value="HATPase_UhpB-NarQ-NarX-like"/>
    <property type="match status" value="1"/>
</dbReference>
<proteinExistence type="predicted"/>
<feature type="transmembrane region" description="Helical" evidence="9">
    <location>
        <begin position="93"/>
        <end position="113"/>
    </location>
</feature>
<dbReference type="InterPro" id="IPR011712">
    <property type="entry name" value="Sig_transdc_His_kin_sub3_dim/P"/>
</dbReference>
<feature type="transmembrane region" description="Helical" evidence="9">
    <location>
        <begin position="120"/>
        <end position="143"/>
    </location>
</feature>
<comment type="catalytic activity">
    <reaction evidence="1">
        <text>ATP + protein L-histidine = ADP + protein N-phospho-L-histidine.</text>
        <dbReference type="EC" id="2.7.13.3"/>
    </reaction>
</comment>
<comment type="caution">
    <text evidence="11">The sequence shown here is derived from an EMBL/GenBank/DDBJ whole genome shotgun (WGS) entry which is preliminary data.</text>
</comment>
<dbReference type="GO" id="GO:0005524">
    <property type="term" value="F:ATP binding"/>
    <property type="evidence" value="ECO:0007669"/>
    <property type="project" value="UniProtKB-KW"/>
</dbReference>
<name>A0A0F0LIM1_9MICO</name>
<feature type="domain" description="Signal transduction histidine kinase subgroup 3 dimerisation and phosphoacceptor" evidence="10">
    <location>
        <begin position="193"/>
        <end position="257"/>
    </location>
</feature>
<dbReference type="AlphaFoldDB" id="A0A0F0LIM1"/>
<reference evidence="11 12" key="1">
    <citation type="submission" date="2015-02" db="EMBL/GenBank/DDBJ databases">
        <title>Draft genome sequences of ten Microbacterium spp. with emphasis on heavy metal contaminated environments.</title>
        <authorList>
            <person name="Corretto E."/>
        </authorList>
    </citation>
    <scope>NUCLEOTIDE SEQUENCE [LARGE SCALE GENOMIC DNA]</scope>
    <source>
        <strain evidence="11 12">ARN176</strain>
    </source>
</reference>
<dbReference type="GO" id="GO:0000155">
    <property type="term" value="F:phosphorelay sensor kinase activity"/>
    <property type="evidence" value="ECO:0007669"/>
    <property type="project" value="InterPro"/>
</dbReference>
<dbReference type="GO" id="GO:0046983">
    <property type="term" value="F:protein dimerization activity"/>
    <property type="evidence" value="ECO:0007669"/>
    <property type="project" value="InterPro"/>
</dbReference>
<feature type="transmembrane region" description="Helical" evidence="9">
    <location>
        <begin position="149"/>
        <end position="170"/>
    </location>
</feature>
<dbReference type="Proteomes" id="UP000033740">
    <property type="component" value="Unassembled WGS sequence"/>
</dbReference>
<dbReference type="Gene3D" id="3.30.565.10">
    <property type="entry name" value="Histidine kinase-like ATPase, C-terminal domain"/>
    <property type="match status" value="1"/>
</dbReference>
<evidence type="ECO:0000256" key="2">
    <source>
        <dbReference type="ARBA" id="ARBA00012438"/>
    </source>
</evidence>
<accession>A0A0F0LIM1</accession>
<dbReference type="Pfam" id="PF07730">
    <property type="entry name" value="HisKA_3"/>
    <property type="match status" value="1"/>
</dbReference>
<evidence type="ECO:0000256" key="1">
    <source>
        <dbReference type="ARBA" id="ARBA00000085"/>
    </source>
</evidence>
<dbReference type="EC" id="2.7.13.3" evidence="2"/>
<feature type="transmembrane region" description="Helical" evidence="9">
    <location>
        <begin position="65"/>
        <end position="87"/>
    </location>
</feature>
<evidence type="ECO:0000256" key="4">
    <source>
        <dbReference type="ARBA" id="ARBA00022679"/>
    </source>
</evidence>
<dbReference type="STRING" id="582680.RS86_02624"/>
<keyword evidence="9" id="KW-0472">Membrane</keyword>